<accession>A0A4Y7K131</accession>
<evidence type="ECO:0000256" key="1">
    <source>
        <dbReference type="SAM" id="Phobius"/>
    </source>
</evidence>
<organism evidence="2 3">
    <name type="scientific">Papaver somniferum</name>
    <name type="common">Opium poppy</name>
    <dbReference type="NCBI Taxonomy" id="3469"/>
    <lineage>
        <taxon>Eukaryota</taxon>
        <taxon>Viridiplantae</taxon>
        <taxon>Streptophyta</taxon>
        <taxon>Embryophyta</taxon>
        <taxon>Tracheophyta</taxon>
        <taxon>Spermatophyta</taxon>
        <taxon>Magnoliopsida</taxon>
        <taxon>Ranunculales</taxon>
        <taxon>Papaveraceae</taxon>
        <taxon>Papaveroideae</taxon>
        <taxon>Papaver</taxon>
    </lineage>
</organism>
<keyword evidence="3" id="KW-1185">Reference proteome</keyword>
<dbReference type="AlphaFoldDB" id="A0A4Y7K131"/>
<keyword evidence="1" id="KW-0812">Transmembrane</keyword>
<dbReference type="OMA" id="RRTQQNT"/>
<keyword evidence="1" id="KW-1133">Transmembrane helix</keyword>
<name>A0A4Y7K131_PAPSO</name>
<reference evidence="2 3" key="1">
    <citation type="journal article" date="2018" name="Science">
        <title>The opium poppy genome and morphinan production.</title>
        <authorList>
            <person name="Guo L."/>
            <person name="Winzer T."/>
            <person name="Yang X."/>
            <person name="Li Y."/>
            <person name="Ning Z."/>
            <person name="He Z."/>
            <person name="Teodor R."/>
            <person name="Lu Y."/>
            <person name="Bowser T.A."/>
            <person name="Graham I.A."/>
            <person name="Ye K."/>
        </authorList>
    </citation>
    <scope>NUCLEOTIDE SEQUENCE [LARGE SCALE GENOMIC DNA]</scope>
    <source>
        <strain evidence="3">cv. HN1</strain>
        <tissue evidence="2">Leaves</tissue>
    </source>
</reference>
<sequence length="185" mass="21389">MKEDDMPVTNKRESNSDGNLFGKGKYKFWALAAILLLAFWSMFTGTVTLKWSAGNLNRFSDDLLDSPIHDDLDVLEIEEREKVVKHMWDIYTHSRRIRLPRFWQEAFEAAYEDMASDVPDVRESAVSEIAKMSIRSIDLEPPPSSQSRVSLISSLLFFFFWEWMSRLSKEVEEGKEKLVSVGGSR</sequence>
<feature type="transmembrane region" description="Helical" evidence="1">
    <location>
        <begin position="28"/>
        <end position="49"/>
    </location>
</feature>
<dbReference type="Proteomes" id="UP000316621">
    <property type="component" value="Chromosome 6"/>
</dbReference>
<dbReference type="InterPro" id="IPR010608">
    <property type="entry name" value="DUF1195"/>
</dbReference>
<gene>
    <name evidence="2" type="ORF">C5167_010721</name>
</gene>
<dbReference type="EMBL" id="CM010720">
    <property type="protein sequence ID" value="RZC67034.1"/>
    <property type="molecule type" value="Genomic_DNA"/>
</dbReference>
<dbReference type="Pfam" id="PF06708">
    <property type="entry name" value="DUF1195"/>
    <property type="match status" value="1"/>
</dbReference>
<keyword evidence="1" id="KW-0472">Membrane</keyword>
<dbReference type="Gramene" id="RZC67034">
    <property type="protein sequence ID" value="RZC67034"/>
    <property type="gene ID" value="C5167_010721"/>
</dbReference>
<dbReference type="PANTHER" id="PTHR34358:SF2">
    <property type="entry name" value="OS03G0411600 PROTEIN"/>
    <property type="match status" value="1"/>
</dbReference>
<protein>
    <submittedName>
        <fullName evidence="2">Uncharacterized protein</fullName>
    </submittedName>
</protein>
<dbReference type="PANTHER" id="PTHR34358">
    <property type="entry name" value="OS03G0411600 PROTEIN"/>
    <property type="match status" value="1"/>
</dbReference>
<evidence type="ECO:0000313" key="3">
    <source>
        <dbReference type="Proteomes" id="UP000316621"/>
    </source>
</evidence>
<evidence type="ECO:0000313" key="2">
    <source>
        <dbReference type="EMBL" id="RZC67034.1"/>
    </source>
</evidence>
<proteinExistence type="predicted"/>